<comment type="caution">
    <text evidence="2">The sequence shown here is derived from an EMBL/GenBank/DDBJ whole genome shotgun (WGS) entry which is preliminary data.</text>
</comment>
<evidence type="ECO:0000313" key="2">
    <source>
        <dbReference type="EMBL" id="MFC4768040.1"/>
    </source>
</evidence>
<dbReference type="Pfam" id="PF01740">
    <property type="entry name" value="STAS"/>
    <property type="match status" value="1"/>
</dbReference>
<dbReference type="Gene3D" id="3.30.750.24">
    <property type="entry name" value="STAS domain"/>
    <property type="match status" value="1"/>
</dbReference>
<dbReference type="SUPFAM" id="SSF52091">
    <property type="entry name" value="SpoIIaa-like"/>
    <property type="match status" value="1"/>
</dbReference>
<protein>
    <submittedName>
        <fullName evidence="2">STAS domain-containing protein</fullName>
    </submittedName>
</protein>
<feature type="domain" description="STAS" evidence="1">
    <location>
        <begin position="15"/>
        <end position="103"/>
    </location>
</feature>
<dbReference type="Proteomes" id="UP001596002">
    <property type="component" value="Unassembled WGS sequence"/>
</dbReference>
<evidence type="ECO:0000313" key="3">
    <source>
        <dbReference type="Proteomes" id="UP001596002"/>
    </source>
</evidence>
<evidence type="ECO:0000259" key="1">
    <source>
        <dbReference type="PROSITE" id="PS50801"/>
    </source>
</evidence>
<dbReference type="PROSITE" id="PS50801">
    <property type="entry name" value="STAS"/>
    <property type="match status" value="1"/>
</dbReference>
<dbReference type="EMBL" id="JBHSHC010000096">
    <property type="protein sequence ID" value="MFC4768040.1"/>
    <property type="molecule type" value="Genomic_DNA"/>
</dbReference>
<gene>
    <name evidence="2" type="ORF">ACFO8Q_11830</name>
</gene>
<accession>A0ABV9Q1N6</accession>
<organism evidence="2 3">
    <name type="scientific">Effusibacillus consociatus</name>
    <dbReference type="NCBI Taxonomy" id="1117041"/>
    <lineage>
        <taxon>Bacteria</taxon>
        <taxon>Bacillati</taxon>
        <taxon>Bacillota</taxon>
        <taxon>Bacilli</taxon>
        <taxon>Bacillales</taxon>
        <taxon>Alicyclobacillaceae</taxon>
        <taxon>Effusibacillus</taxon>
    </lineage>
</organism>
<proteinExistence type="predicted"/>
<dbReference type="CDD" id="cd07043">
    <property type="entry name" value="STAS_anti-anti-sigma_factors"/>
    <property type="match status" value="1"/>
</dbReference>
<reference evidence="3" key="1">
    <citation type="journal article" date="2019" name="Int. J. Syst. Evol. Microbiol.">
        <title>The Global Catalogue of Microorganisms (GCM) 10K type strain sequencing project: providing services to taxonomists for standard genome sequencing and annotation.</title>
        <authorList>
            <consortium name="The Broad Institute Genomics Platform"/>
            <consortium name="The Broad Institute Genome Sequencing Center for Infectious Disease"/>
            <person name="Wu L."/>
            <person name="Ma J."/>
        </authorList>
    </citation>
    <scope>NUCLEOTIDE SEQUENCE [LARGE SCALE GENOMIC DNA]</scope>
    <source>
        <strain evidence="3">WYCCWR 12678</strain>
    </source>
</reference>
<dbReference type="InterPro" id="IPR036513">
    <property type="entry name" value="STAS_dom_sf"/>
</dbReference>
<dbReference type="PANTHER" id="PTHR33495">
    <property type="entry name" value="ANTI-SIGMA FACTOR ANTAGONIST TM_1081-RELATED-RELATED"/>
    <property type="match status" value="1"/>
</dbReference>
<name>A0ABV9Q1N6_9BACL</name>
<keyword evidence="3" id="KW-1185">Reference proteome</keyword>
<sequence length="103" mass="11605">MFQAKTAIENKNLQIDLQGALDVSGVDIFERMIAEIDLSSVTTVHIDFNQVNFIDSTGIGSILNLIRMLDEHELIYEIVNVQDDIREIFSIIGLEDLMAHGEQ</sequence>
<dbReference type="InterPro" id="IPR002645">
    <property type="entry name" value="STAS_dom"/>
</dbReference>
<dbReference type="RefSeq" id="WP_380025962.1">
    <property type="nucleotide sequence ID" value="NZ_JBHSHC010000096.1"/>
</dbReference>